<gene>
    <name evidence="4" type="ORF">TJEJU_3852</name>
</gene>
<dbReference type="EMBL" id="LT899436">
    <property type="protein sequence ID" value="SNR17484.1"/>
    <property type="molecule type" value="Genomic_DNA"/>
</dbReference>
<evidence type="ECO:0000259" key="3">
    <source>
        <dbReference type="Pfam" id="PF18942"/>
    </source>
</evidence>
<sequence>MKINSIKLITVILITLLLSSCVDDNFEVPTPSGNEENSELSIILGNIASEADWNLVTIADLKARFNSGDAPLLINENDVVKGYVVSSDRNGNFFQEIYIQDAAENPTTGIKVVLNLRNNYTKYNVGREVYIYLNGLYLGETNSRDGIITIGGKIDAADNNEVDVISENQLKDHIFRSAVTETIVPKTISVGEINDNAVGTFVRIENAFFPPALDGEPIVDPNEDFDTQRTLSSCSGAGFSNFILETSSFANFSSVKMQSQTGGFIDAVVTKDFRGDNFVLVINDIEDIKFEDTLCQPLTPFYSQDFESFGSTSDVEAAGWTNVNVNGGSTTFTLRNFGGNQFMQASAFRTGENPLEMWFVSPAINLDSNTDEELSFGTKTGFNNGAALSVLISTDFTGDVTTATWQTLNATLANGPSSGFQFDFTESGAIDLSSFSGDVYIAFKYLGGDGDVTTTFQIDNLTIVGN</sequence>
<proteinExistence type="predicted"/>
<organism evidence="4 5">
    <name type="scientific">Tenacibaculum jejuense</name>
    <dbReference type="NCBI Taxonomy" id="584609"/>
    <lineage>
        <taxon>Bacteria</taxon>
        <taxon>Pseudomonadati</taxon>
        <taxon>Bacteroidota</taxon>
        <taxon>Flavobacteriia</taxon>
        <taxon>Flavobacteriales</taxon>
        <taxon>Flavobacteriaceae</taxon>
        <taxon>Tenacibaculum</taxon>
    </lineage>
</organism>
<dbReference type="Pfam" id="PF18942">
    <property type="entry name" value="DUF5689"/>
    <property type="match status" value="1"/>
</dbReference>
<dbReference type="InterPro" id="IPR032185">
    <property type="entry name" value="DUF5017"/>
</dbReference>
<evidence type="ECO:0000256" key="1">
    <source>
        <dbReference type="SAM" id="SignalP"/>
    </source>
</evidence>
<keyword evidence="5" id="KW-1185">Reference proteome</keyword>
<dbReference type="Gene3D" id="2.60.120.200">
    <property type="match status" value="1"/>
</dbReference>
<feature type="domain" description="DUF5689" evidence="3">
    <location>
        <begin position="54"/>
        <end position="288"/>
    </location>
</feature>
<dbReference type="KEGG" id="tje:TJEJU_3852"/>
<accession>A0A238UGC7</accession>
<dbReference type="RefSeq" id="WP_095074629.1">
    <property type="nucleotide sequence ID" value="NZ_LT899436.1"/>
</dbReference>
<dbReference type="OrthoDB" id="1492759at2"/>
<protein>
    <submittedName>
        <fullName evidence="4">Probable lipoprotein</fullName>
    </submittedName>
</protein>
<dbReference type="AlphaFoldDB" id="A0A238UGC7"/>
<dbReference type="Pfam" id="PF16409">
    <property type="entry name" value="DUF5017"/>
    <property type="match status" value="1"/>
</dbReference>
<dbReference type="PROSITE" id="PS51257">
    <property type="entry name" value="PROKAR_LIPOPROTEIN"/>
    <property type="match status" value="1"/>
</dbReference>
<dbReference type="Proteomes" id="UP000215214">
    <property type="component" value="Chromosome TJEJU"/>
</dbReference>
<feature type="chain" id="PRO_5013076724" evidence="1">
    <location>
        <begin position="24"/>
        <end position="466"/>
    </location>
</feature>
<keyword evidence="4" id="KW-0449">Lipoprotein</keyword>
<feature type="domain" description="DUF5017" evidence="2">
    <location>
        <begin position="373"/>
        <end position="454"/>
    </location>
</feature>
<feature type="signal peptide" evidence="1">
    <location>
        <begin position="1"/>
        <end position="23"/>
    </location>
</feature>
<evidence type="ECO:0000259" key="2">
    <source>
        <dbReference type="Pfam" id="PF16409"/>
    </source>
</evidence>
<reference evidence="4 5" key="1">
    <citation type="submission" date="2017-07" db="EMBL/GenBank/DDBJ databases">
        <authorList>
            <person name="Sun Z.S."/>
            <person name="Albrecht U."/>
            <person name="Echele G."/>
            <person name="Lee C.C."/>
        </authorList>
    </citation>
    <scope>NUCLEOTIDE SEQUENCE [LARGE SCALE GENOMIC DNA]</scope>
    <source>
        <strain evidence="5">type strain: KCTC 22618</strain>
    </source>
</reference>
<keyword evidence="1" id="KW-0732">Signal</keyword>
<dbReference type="NCBIfam" id="NF038128">
    <property type="entry name" value="choice_anch_J"/>
    <property type="match status" value="1"/>
</dbReference>
<evidence type="ECO:0000313" key="4">
    <source>
        <dbReference type="EMBL" id="SNR17484.1"/>
    </source>
</evidence>
<evidence type="ECO:0000313" key="5">
    <source>
        <dbReference type="Proteomes" id="UP000215214"/>
    </source>
</evidence>
<name>A0A238UGC7_9FLAO</name>
<dbReference type="InterPro" id="IPR043744">
    <property type="entry name" value="DUF5689"/>
</dbReference>